<dbReference type="Proteomes" id="UP000246073">
    <property type="component" value="Unassembled WGS sequence"/>
</dbReference>
<dbReference type="GO" id="GO:0005886">
    <property type="term" value="C:plasma membrane"/>
    <property type="evidence" value="ECO:0007669"/>
    <property type="project" value="TreeGrafter"/>
</dbReference>
<dbReference type="InterPro" id="IPR013785">
    <property type="entry name" value="Aldolase_TIM"/>
</dbReference>
<dbReference type="InterPro" id="IPR000262">
    <property type="entry name" value="FMN-dep_DH"/>
</dbReference>
<keyword evidence="4 9" id="KW-0560">Oxidoreductase</keyword>
<evidence type="ECO:0000256" key="2">
    <source>
        <dbReference type="ARBA" id="ARBA00022630"/>
    </source>
</evidence>
<dbReference type="InterPro" id="IPR008259">
    <property type="entry name" value="FMN_hydac_DH_AS"/>
</dbReference>
<feature type="binding site" evidence="7">
    <location>
        <begin position="88"/>
        <end position="90"/>
    </location>
    <ligand>
        <name>FMN</name>
        <dbReference type="ChEBI" id="CHEBI:58210"/>
    </ligand>
</feature>
<evidence type="ECO:0000256" key="4">
    <source>
        <dbReference type="ARBA" id="ARBA00023002"/>
    </source>
</evidence>
<dbReference type="Pfam" id="PF01070">
    <property type="entry name" value="FMN_dh"/>
    <property type="match status" value="1"/>
</dbReference>
<feature type="binding site" evidence="7">
    <location>
        <position position="263"/>
    </location>
    <ligand>
        <name>glyoxylate</name>
        <dbReference type="ChEBI" id="CHEBI:36655"/>
    </ligand>
</feature>
<dbReference type="Gene3D" id="3.20.20.70">
    <property type="entry name" value="Aldolase class I"/>
    <property type="match status" value="1"/>
</dbReference>
<feature type="binding site" evidence="7">
    <location>
        <position position="166"/>
    </location>
    <ligand>
        <name>FMN</name>
        <dbReference type="ChEBI" id="CHEBI:58210"/>
    </ligand>
</feature>
<feature type="binding site" evidence="7">
    <location>
        <position position="285"/>
    </location>
    <ligand>
        <name>FMN</name>
        <dbReference type="ChEBI" id="CHEBI:58210"/>
    </ligand>
</feature>
<dbReference type="SUPFAM" id="SSF51395">
    <property type="entry name" value="FMN-linked oxidoreductases"/>
    <property type="match status" value="1"/>
</dbReference>
<dbReference type="PANTHER" id="PTHR10578">
    <property type="entry name" value="S -2-HYDROXY-ACID OXIDASE-RELATED"/>
    <property type="match status" value="1"/>
</dbReference>
<dbReference type="GO" id="GO:0004459">
    <property type="term" value="F:L-lactate dehydrogenase (NAD+) activity"/>
    <property type="evidence" value="ECO:0007669"/>
    <property type="project" value="TreeGrafter"/>
</dbReference>
<evidence type="ECO:0000256" key="7">
    <source>
        <dbReference type="PIRSR" id="PIRSR000138-2"/>
    </source>
</evidence>
<dbReference type="FunFam" id="3.20.20.70:FF:000029">
    <property type="entry name" value="L-lactate dehydrogenase"/>
    <property type="match status" value="1"/>
</dbReference>
<feature type="binding site" evidence="7">
    <location>
        <position position="117"/>
    </location>
    <ligand>
        <name>FMN</name>
        <dbReference type="ChEBI" id="CHEBI:58210"/>
    </ligand>
</feature>
<dbReference type="PANTHER" id="PTHR10578:SF107">
    <property type="entry name" value="2-HYDROXYACID OXIDASE 1"/>
    <property type="match status" value="1"/>
</dbReference>
<dbReference type="CDD" id="cd02809">
    <property type="entry name" value="alpha_hydroxyacid_oxid_FMN"/>
    <property type="match status" value="1"/>
</dbReference>
<feature type="binding site" evidence="7">
    <location>
        <position position="175"/>
    </location>
    <ligand>
        <name>glyoxylate</name>
        <dbReference type="ChEBI" id="CHEBI:36655"/>
    </ligand>
</feature>
<gene>
    <name evidence="9" type="ORF">OHAE_4126</name>
</gene>
<dbReference type="EC" id="1.1.2.3" evidence="9"/>
<feature type="binding site" evidence="7">
    <location>
        <position position="138"/>
    </location>
    <ligand>
        <name>FMN</name>
        <dbReference type="ChEBI" id="CHEBI:58210"/>
    </ligand>
</feature>
<dbReference type="GO" id="GO:0010181">
    <property type="term" value="F:FMN binding"/>
    <property type="evidence" value="ECO:0007669"/>
    <property type="project" value="InterPro"/>
</dbReference>
<evidence type="ECO:0000256" key="6">
    <source>
        <dbReference type="PIRSR" id="PIRSR000138-1"/>
    </source>
</evidence>
<evidence type="ECO:0000313" key="9">
    <source>
        <dbReference type="EMBL" id="SPL61334.1"/>
    </source>
</evidence>
<comment type="cofactor">
    <cofactor evidence="1">
        <name>FMN</name>
        <dbReference type="ChEBI" id="CHEBI:58210"/>
    </cofactor>
</comment>
<feature type="binding site" evidence="7">
    <location>
        <begin position="318"/>
        <end position="322"/>
    </location>
    <ligand>
        <name>FMN</name>
        <dbReference type="ChEBI" id="CHEBI:58210"/>
    </ligand>
</feature>
<protein>
    <submittedName>
        <fullName evidence="9">L-lactate dehydrogenase</fullName>
        <ecNumber evidence="9">1.1.2.3</ecNumber>
    </submittedName>
</protein>
<organism evidence="9 10">
    <name type="scientific">Ochrobactrum soli</name>
    <dbReference type="NCBI Taxonomy" id="2448455"/>
    <lineage>
        <taxon>Bacteria</taxon>
        <taxon>Pseudomonadati</taxon>
        <taxon>Pseudomonadota</taxon>
        <taxon>Alphaproteobacteria</taxon>
        <taxon>Hyphomicrobiales</taxon>
        <taxon>Brucellaceae</taxon>
        <taxon>Brucella/Ochrobactrum group</taxon>
        <taxon>Ochrobactrum</taxon>
    </lineage>
</organism>
<feature type="domain" description="FMN hydroxy acid dehydrogenase" evidence="8">
    <location>
        <begin position="9"/>
        <end position="392"/>
    </location>
</feature>
<dbReference type="InterPro" id="IPR012133">
    <property type="entry name" value="Alpha-hydoxy_acid_DH_FMN"/>
</dbReference>
<feature type="binding site" evidence="7">
    <location>
        <begin position="341"/>
        <end position="342"/>
    </location>
    <ligand>
        <name>FMN</name>
        <dbReference type="ChEBI" id="CHEBI:58210"/>
    </ligand>
</feature>
<evidence type="ECO:0000313" key="10">
    <source>
        <dbReference type="Proteomes" id="UP000246073"/>
    </source>
</evidence>
<dbReference type="EMBL" id="OOFM01000001">
    <property type="protein sequence ID" value="SPL61334.1"/>
    <property type="molecule type" value="Genomic_DNA"/>
</dbReference>
<dbReference type="InterPro" id="IPR037396">
    <property type="entry name" value="FMN_HAD"/>
</dbReference>
<feature type="binding site" evidence="7">
    <location>
        <position position="290"/>
    </location>
    <ligand>
        <name>glyoxylate</name>
        <dbReference type="ChEBI" id="CHEBI:36655"/>
    </ligand>
</feature>
<dbReference type="GO" id="GO:0009060">
    <property type="term" value="P:aerobic respiration"/>
    <property type="evidence" value="ECO:0007669"/>
    <property type="project" value="TreeGrafter"/>
</dbReference>
<keyword evidence="3 7" id="KW-0288">FMN</keyword>
<accession>A0A2P9HB76</accession>
<feature type="binding site" evidence="7">
    <location>
        <position position="287"/>
    </location>
    <ligand>
        <name>glyoxylate</name>
        <dbReference type="ChEBI" id="CHEBI:36655"/>
    </ligand>
</feature>
<feature type="active site" description="Proton acceptor" evidence="6">
    <location>
        <position position="287"/>
    </location>
</feature>
<dbReference type="AlphaFoldDB" id="A0A2P9HB76"/>
<feature type="binding site" evidence="7">
    <location>
        <position position="140"/>
    </location>
    <ligand>
        <name>glyoxylate</name>
        <dbReference type="ChEBI" id="CHEBI:36655"/>
    </ligand>
</feature>
<keyword evidence="2 7" id="KW-0285">Flavoprotein</keyword>
<sequence length="405" mass="44665">MKRRYYAGWDFRRARNIEELRLIARRRTPNFCFEYVEGGADDEVTLRRNREVFEQIGFLPRTLVDVTSRNQSVELFGQRVASPFAIGPTGFNGMLTHQGDLKLARAAAKADIPFTLSNVSNTSMEDIAEHAGGMLWMQVYMYRTREFVRKVAERAKAAGFQGLVVTTDIPVYGNREWDLRNFRRPMKLNLRNLIDTALHPRWLLDVPIPHGLPRFKNLGDLLPPGQDSAKGASAVLGRELDPSLNWNDIRWLRDLWPGKLIVKGVSTGADARLALDCGADGIVISNHGGRQLDGAVSTLEVLPEIAAELKGKLAIMLDGGFRRGTDILKAKALGADLVLIGRAGIYGLAAGGEAGAQHAIGILASEVDRGLGLLGCPDIATLNKDALRFRPLHDYSVPQETRHGI</sequence>
<name>A0A2P9HB76_9HYPH</name>
<evidence type="ECO:0000256" key="5">
    <source>
        <dbReference type="ARBA" id="ARBA00024042"/>
    </source>
</evidence>
<comment type="similarity">
    <text evidence="5">Belongs to the FMN-dependent alpha-hydroxy acid dehydrogenase family.</text>
</comment>
<proteinExistence type="inferred from homology"/>
<dbReference type="GO" id="GO:0004460">
    <property type="term" value="F:L-lactate dehydrogenase (cytochrome) activity"/>
    <property type="evidence" value="ECO:0007669"/>
    <property type="project" value="UniProtKB-EC"/>
</dbReference>
<evidence type="ECO:0000256" key="1">
    <source>
        <dbReference type="ARBA" id="ARBA00001917"/>
    </source>
</evidence>
<dbReference type="PIRSF" id="PIRSF000138">
    <property type="entry name" value="Al-hdrx_acd_dh"/>
    <property type="match status" value="1"/>
</dbReference>
<dbReference type="PROSITE" id="PS00557">
    <property type="entry name" value="FMN_HYDROXY_ACID_DH_1"/>
    <property type="match status" value="1"/>
</dbReference>
<evidence type="ECO:0000256" key="3">
    <source>
        <dbReference type="ARBA" id="ARBA00022643"/>
    </source>
</evidence>
<reference evidence="10" key="1">
    <citation type="submission" date="2017-12" db="EMBL/GenBank/DDBJ databases">
        <authorList>
            <person name="Diaz M."/>
        </authorList>
    </citation>
    <scope>NUCLEOTIDE SEQUENCE [LARGE SCALE GENOMIC DNA]</scope>
    <source>
        <strain evidence="10">FI11154</strain>
    </source>
</reference>
<feature type="binding site" evidence="7">
    <location>
        <position position="35"/>
    </location>
    <ligand>
        <name>glyoxylate</name>
        <dbReference type="ChEBI" id="CHEBI:36655"/>
    </ligand>
</feature>
<dbReference type="PROSITE" id="PS51349">
    <property type="entry name" value="FMN_HYDROXY_ACID_DH_2"/>
    <property type="match status" value="1"/>
</dbReference>
<evidence type="ECO:0000259" key="8">
    <source>
        <dbReference type="PROSITE" id="PS51349"/>
    </source>
</evidence>
<dbReference type="RefSeq" id="WP_109365625.1">
    <property type="nucleotide sequence ID" value="NZ_OOFM01000001.1"/>
</dbReference>